<dbReference type="Proteomes" id="UP000606786">
    <property type="component" value="Unassembled WGS sequence"/>
</dbReference>
<reference evidence="2" key="1">
    <citation type="submission" date="2013-07" db="EMBL/GenBank/DDBJ databases">
        <authorList>
            <person name="Geib S."/>
        </authorList>
    </citation>
    <scope>NUCLEOTIDE SEQUENCE</scope>
</reference>
<evidence type="ECO:0000313" key="1">
    <source>
        <dbReference type="EMBL" id="CAD6991120.1"/>
    </source>
</evidence>
<accession>W8BWK4</accession>
<keyword evidence="3" id="KW-1185">Reference proteome</keyword>
<proteinExistence type="evidence at transcript level"/>
<sequence length="118" mass="12573">MKKFNDQSELIATANTAKAPVAKTAITLSKLIILTTIEKQKLEDLQYNKFQHQQAAVVNQVGVVGAFAVAAPLKAQSDGTSLSSTAAEVAAAVKTFHIENFNLIESLGSFLNSSGFYV</sequence>
<evidence type="ECO:0000313" key="2">
    <source>
        <dbReference type="EMBL" id="JAB93579.1"/>
    </source>
</evidence>
<dbReference type="EMBL" id="GAMC01012976">
    <property type="protein sequence ID" value="JAB93579.1"/>
    <property type="molecule type" value="mRNA"/>
</dbReference>
<dbReference type="EMBL" id="CAJHJT010000001">
    <property type="protein sequence ID" value="CAD6991120.1"/>
    <property type="molecule type" value="Genomic_DNA"/>
</dbReference>
<evidence type="ECO:0000313" key="3">
    <source>
        <dbReference type="Proteomes" id="UP000606786"/>
    </source>
</evidence>
<gene>
    <name evidence="1" type="ORF">CCAP1982_LOCUS65</name>
</gene>
<protein>
    <submittedName>
        <fullName evidence="1">(Mediterranean fruit fly) hypothetical protein</fullName>
    </submittedName>
</protein>
<dbReference type="EMBL" id="GAMC01012978">
    <property type="protein sequence ID" value="JAB93577.1"/>
    <property type="molecule type" value="mRNA"/>
</dbReference>
<name>W8BWK4_CERCA</name>
<dbReference type="AlphaFoldDB" id="W8BWK4"/>
<reference evidence="2" key="2">
    <citation type="journal article" date="2014" name="BMC Genomics">
        <title>A genomic perspective to assessing quality of mass-reared SIT flies used in Mediterranean fruit fly (Ceratitis capitata) eradication in California.</title>
        <authorList>
            <person name="Calla B."/>
            <person name="Hall B."/>
            <person name="Hou S."/>
            <person name="Geib S.M."/>
        </authorList>
    </citation>
    <scope>NUCLEOTIDE SEQUENCE</scope>
</reference>
<reference evidence="1" key="3">
    <citation type="submission" date="2020-11" db="EMBL/GenBank/DDBJ databases">
        <authorList>
            <person name="Whitehead M."/>
        </authorList>
    </citation>
    <scope>NUCLEOTIDE SEQUENCE</scope>
    <source>
        <strain evidence="1">EGII</strain>
    </source>
</reference>
<organism evidence="2">
    <name type="scientific">Ceratitis capitata</name>
    <name type="common">Mediterranean fruit fly</name>
    <name type="synonym">Tephritis capitata</name>
    <dbReference type="NCBI Taxonomy" id="7213"/>
    <lineage>
        <taxon>Eukaryota</taxon>
        <taxon>Metazoa</taxon>
        <taxon>Ecdysozoa</taxon>
        <taxon>Arthropoda</taxon>
        <taxon>Hexapoda</taxon>
        <taxon>Insecta</taxon>
        <taxon>Pterygota</taxon>
        <taxon>Neoptera</taxon>
        <taxon>Endopterygota</taxon>
        <taxon>Diptera</taxon>
        <taxon>Brachycera</taxon>
        <taxon>Muscomorpha</taxon>
        <taxon>Tephritoidea</taxon>
        <taxon>Tephritidae</taxon>
        <taxon>Ceratitis</taxon>
        <taxon>Ceratitis</taxon>
    </lineage>
</organism>